<reference evidence="2 3" key="1">
    <citation type="journal article" date="2020" name="Nature">
        <title>Six reference-quality genomes reveal evolution of bat adaptations.</title>
        <authorList>
            <person name="Jebb D."/>
            <person name="Huang Z."/>
            <person name="Pippel M."/>
            <person name="Hughes G.M."/>
            <person name="Lavrichenko K."/>
            <person name="Devanna P."/>
            <person name="Winkler S."/>
            <person name="Jermiin L.S."/>
            <person name="Skirmuntt E.C."/>
            <person name="Katzourakis A."/>
            <person name="Burkitt-Gray L."/>
            <person name="Ray D.A."/>
            <person name="Sullivan K.A.M."/>
            <person name="Roscito J.G."/>
            <person name="Kirilenko B.M."/>
            <person name="Davalos L.M."/>
            <person name="Corthals A.P."/>
            <person name="Power M.L."/>
            <person name="Jones G."/>
            <person name="Ransome R.D."/>
            <person name="Dechmann D.K.N."/>
            <person name="Locatelli A.G."/>
            <person name="Puechmaille S.J."/>
            <person name="Fedrigo O."/>
            <person name="Jarvis E.D."/>
            <person name="Hiller M."/>
            <person name="Vernes S.C."/>
            <person name="Myers E.W."/>
            <person name="Teeling E.C."/>
        </authorList>
    </citation>
    <scope>NUCLEOTIDE SEQUENCE [LARGE SCALE GENOMIC DNA]</scope>
    <source>
        <strain evidence="2">MPipKuh1</strain>
        <tissue evidence="2">Flight muscle</tissue>
    </source>
</reference>
<evidence type="ECO:0000313" key="3">
    <source>
        <dbReference type="Proteomes" id="UP000558488"/>
    </source>
</evidence>
<feature type="compositionally biased region" description="Low complexity" evidence="1">
    <location>
        <begin position="33"/>
        <end position="43"/>
    </location>
</feature>
<organism evidence="2 3">
    <name type="scientific">Pipistrellus kuhlii</name>
    <name type="common">Kuhl's pipistrelle</name>
    <dbReference type="NCBI Taxonomy" id="59472"/>
    <lineage>
        <taxon>Eukaryota</taxon>
        <taxon>Metazoa</taxon>
        <taxon>Chordata</taxon>
        <taxon>Craniata</taxon>
        <taxon>Vertebrata</taxon>
        <taxon>Euteleostomi</taxon>
        <taxon>Mammalia</taxon>
        <taxon>Eutheria</taxon>
        <taxon>Laurasiatheria</taxon>
        <taxon>Chiroptera</taxon>
        <taxon>Yangochiroptera</taxon>
        <taxon>Vespertilionidae</taxon>
        <taxon>Pipistrellus</taxon>
    </lineage>
</organism>
<gene>
    <name evidence="2" type="ORF">mPipKuh1_008519</name>
</gene>
<dbReference type="AlphaFoldDB" id="A0A7J7VBX4"/>
<feature type="compositionally biased region" description="Polar residues" evidence="1">
    <location>
        <begin position="226"/>
        <end position="237"/>
    </location>
</feature>
<feature type="region of interest" description="Disordered" evidence="1">
    <location>
        <begin position="1"/>
        <end position="20"/>
    </location>
</feature>
<dbReference type="Proteomes" id="UP000558488">
    <property type="component" value="Unassembled WGS sequence"/>
</dbReference>
<proteinExistence type="predicted"/>
<dbReference type="EMBL" id="JACAGB010000015">
    <property type="protein sequence ID" value="KAF6322521.1"/>
    <property type="molecule type" value="Genomic_DNA"/>
</dbReference>
<sequence>MGSSEREAGRGLSLATSDSMVKQRLGAGWNMLRRGAGARGSRPGSRRPWRAAPSAARGPARTGDLFVWGWGVGGRKGRKKGKGKEGGGGGRGNAAEDPENLAPKRAQPGETGGKNPSRRICRRGLGTTTPSGHPGPCRVPGRRSLLRSGLPDPPELVGRTDGWTDERMDAQALGFLAPRAPLLPLRPRGPGSGELGSPRSTSRASSSRRPAMRAATDLVRIERIGVTTSNGCDSRSPQELDMSGSPGDLVGSHCAIPRDSQKCQDAQGPTARSPPTLEPWGPQTLPPHSCQGRWC</sequence>
<name>A0A7J7VBX4_PIPKU</name>
<comment type="caution">
    <text evidence="2">The sequence shown here is derived from an EMBL/GenBank/DDBJ whole genome shotgun (WGS) entry which is preliminary data.</text>
</comment>
<feature type="compositionally biased region" description="Low complexity" evidence="1">
    <location>
        <begin position="50"/>
        <end position="61"/>
    </location>
</feature>
<feature type="region of interest" description="Disordered" evidence="1">
    <location>
        <begin position="174"/>
        <end position="295"/>
    </location>
</feature>
<evidence type="ECO:0000256" key="1">
    <source>
        <dbReference type="SAM" id="MobiDB-lite"/>
    </source>
</evidence>
<evidence type="ECO:0000313" key="2">
    <source>
        <dbReference type="EMBL" id="KAF6322521.1"/>
    </source>
</evidence>
<accession>A0A7J7VBX4</accession>
<keyword evidence="3" id="KW-1185">Reference proteome</keyword>
<feature type="region of interest" description="Disordered" evidence="1">
    <location>
        <begin position="26"/>
        <end position="162"/>
    </location>
</feature>
<feature type="compositionally biased region" description="Low complexity" evidence="1">
    <location>
        <begin position="174"/>
        <end position="216"/>
    </location>
</feature>
<protein>
    <submittedName>
        <fullName evidence="2">Uncharacterized protein</fullName>
    </submittedName>
</protein>